<sequence>MTFWSQNKKLLKLCGTTTLGISVLWLVKQIKNTYDTLNNVLDTSVVNFLEPAKYPDFEEQYDDLENMDFINMPSINFEPKQNMWKTLKFIYARQILKWANSDKAFVRENAVGRLINVTNLDNWHYSYLGQQLNAKTAVTLARMKNIDYRLFPKPPSRYLTYSYEMLVKCMKDLLTSLNDEAPHSCVEYFINRALEEDPAQHFIEHKSMSELRNRIKSASDILPLCLESLLHHCSLGNNGHDIIRLDGLPLLMEIYNRFQNDLDTKVKLCNVLAFVSVYPNVVEDFYKTGWITVLSKWLNDNDIRLSSTAAKILSNLDDNRAMYQNSLHILHPLYHCDQKALVDVIFVHGLLGGVFFTWRQRRANVFSGLFSTSIFRRTVTDVQSKLLRTSDPLVREYIQDAEVKDQYEWDQVGQDFEFVLNDIPTATNVEAEGPYTCCGNNDCIAQAAEDCCTHTSCWPRDWLPNDCSDLRILGINYDTSLSLWAKICPNEQKKCTIDERSDEFLTSLLQAGVGDRPIIWITHSMGGLIVKNLLWKAWESNSKRARKLCLNSKGIVFYSTPHIGSRIANLNATASLLLWPSVEIQELREDSQGLYKIQENFLQFIKQVPLKVLSFVETKSTLVTAIKFNVLFVDSHSGNPSIGEYFEVPQDHLGICKPANRMSFLYQKVLHFIQEIVEETKVKDQINIGLEQ</sequence>
<evidence type="ECO:0000313" key="16">
    <source>
        <dbReference type="EMBL" id="JAV76247.1"/>
    </source>
</evidence>
<evidence type="ECO:0000256" key="5">
    <source>
        <dbReference type="ARBA" id="ARBA00022692"/>
    </source>
</evidence>
<keyword evidence="12" id="KW-1208">Phospholipid metabolism</keyword>
<dbReference type="InterPro" id="IPR016024">
    <property type="entry name" value="ARM-type_fold"/>
</dbReference>
<dbReference type="GO" id="GO:0016020">
    <property type="term" value="C:membrane"/>
    <property type="evidence" value="ECO:0007669"/>
    <property type="project" value="UniProtKB-SubCell"/>
</dbReference>
<reference evidence="17" key="3">
    <citation type="submission" date="2019-08" db="EMBL/GenBank/DDBJ databases">
        <authorList>
            <consortium name="Photinus pyralis genome working group"/>
            <person name="Fallon T.R."/>
            <person name="Sander Lower S.E."/>
            <person name="Weng J.-K."/>
        </authorList>
    </citation>
    <scope>NUCLEOTIDE SEQUENCE</scope>
    <source>
        <strain evidence="17">1611_PpyrPB1</strain>
        <tissue evidence="17">Whole body</tissue>
    </source>
</reference>
<dbReference type="AlphaFoldDB" id="A0A1Y1LZ43"/>
<keyword evidence="6" id="KW-0256">Endoplasmic reticulum</keyword>
<dbReference type="GO" id="GO:0008654">
    <property type="term" value="P:phospholipid biosynthetic process"/>
    <property type="evidence" value="ECO:0007669"/>
    <property type="project" value="UniProtKB-KW"/>
</dbReference>
<reference evidence="17 18" key="2">
    <citation type="journal article" date="2018" name="Elife">
        <title>Firefly genomes illuminate parallel origins of bioluminescence in beetles.</title>
        <authorList>
            <person name="Fallon T.R."/>
            <person name="Lower S.E."/>
            <person name="Chang C.H."/>
            <person name="Bessho-Uehara M."/>
            <person name="Martin G.J."/>
            <person name="Bewick A.J."/>
            <person name="Behringer M."/>
            <person name="Debat H.J."/>
            <person name="Wong I."/>
            <person name="Day J.C."/>
            <person name="Suvorov A."/>
            <person name="Silva C.J."/>
            <person name="Stanger-Hall K.F."/>
            <person name="Hall D.W."/>
            <person name="Schmitz R.J."/>
            <person name="Nelson D.R."/>
            <person name="Lewis S.M."/>
            <person name="Shigenobu S."/>
            <person name="Bybee S.M."/>
            <person name="Larracuente A.M."/>
            <person name="Oba Y."/>
            <person name="Weng J.K."/>
        </authorList>
    </citation>
    <scope>NUCLEOTIDE SEQUENCE [LARGE SCALE GENOMIC DNA]</scope>
    <source>
        <strain evidence="17">1611_PpyrPB1</strain>
        <tissue evidence="17">Whole body</tissue>
    </source>
</reference>
<dbReference type="Gene3D" id="1.25.10.10">
    <property type="entry name" value="Leucine-rich Repeat Variant"/>
    <property type="match status" value="1"/>
</dbReference>
<evidence type="ECO:0000256" key="14">
    <source>
        <dbReference type="ARBA" id="ARBA00040991"/>
    </source>
</evidence>
<evidence type="ECO:0000256" key="9">
    <source>
        <dbReference type="ARBA" id="ARBA00023128"/>
    </source>
</evidence>
<evidence type="ECO:0000256" key="15">
    <source>
        <dbReference type="ARBA" id="ARBA00041701"/>
    </source>
</evidence>
<dbReference type="FunCoup" id="A0A1Y1LZ43">
    <property type="interactions" value="699"/>
</dbReference>
<dbReference type="SUPFAM" id="SSF53474">
    <property type="entry name" value="alpha/beta-Hydrolases"/>
    <property type="match status" value="1"/>
</dbReference>
<proteinExistence type="inferred from homology"/>
<dbReference type="OrthoDB" id="5086500at2759"/>
<dbReference type="Proteomes" id="UP000327044">
    <property type="component" value="Unassembled WGS sequence"/>
</dbReference>
<dbReference type="InterPro" id="IPR052374">
    <property type="entry name" value="SERAC1"/>
</dbReference>
<gene>
    <name evidence="17" type="ORF">PPYR_15731</name>
</gene>
<dbReference type="GO" id="GO:0005783">
    <property type="term" value="C:endoplasmic reticulum"/>
    <property type="evidence" value="ECO:0007669"/>
    <property type="project" value="UniProtKB-SubCell"/>
</dbReference>
<accession>A0A1Y1LZ43</accession>
<evidence type="ECO:0000256" key="1">
    <source>
        <dbReference type="ARBA" id="ARBA00004167"/>
    </source>
</evidence>
<keyword evidence="10" id="KW-0472">Membrane</keyword>
<dbReference type="InterPro" id="IPR011989">
    <property type="entry name" value="ARM-like"/>
</dbReference>
<keyword evidence="11" id="KW-0594">Phospholipid biosynthesis</keyword>
<dbReference type="InParanoid" id="A0A1Y1LZ43"/>
<evidence type="ECO:0000256" key="8">
    <source>
        <dbReference type="ARBA" id="ARBA00023098"/>
    </source>
</evidence>
<evidence type="ECO:0000256" key="12">
    <source>
        <dbReference type="ARBA" id="ARBA00023264"/>
    </source>
</evidence>
<keyword evidence="8" id="KW-0443">Lipid metabolism</keyword>
<evidence type="ECO:0000256" key="7">
    <source>
        <dbReference type="ARBA" id="ARBA00022989"/>
    </source>
</evidence>
<dbReference type="EMBL" id="GEZM01048952">
    <property type="protein sequence ID" value="JAV76247.1"/>
    <property type="molecule type" value="Transcribed_RNA"/>
</dbReference>
<name>A0A1Y1LZ43_PHOPY</name>
<keyword evidence="18" id="KW-1185">Reference proteome</keyword>
<dbReference type="InterPro" id="IPR029058">
    <property type="entry name" value="AB_hydrolase_fold"/>
</dbReference>
<keyword evidence="4" id="KW-0444">Lipid biosynthesis</keyword>
<evidence type="ECO:0000256" key="13">
    <source>
        <dbReference type="ARBA" id="ARBA00038024"/>
    </source>
</evidence>
<protein>
    <recommendedName>
        <fullName evidence="14">Protein SERAC1</fullName>
    </recommendedName>
    <alternativeName>
        <fullName evidence="15">Serine active site-containing protein 1</fullName>
    </alternativeName>
</protein>
<evidence type="ECO:0000256" key="11">
    <source>
        <dbReference type="ARBA" id="ARBA00023209"/>
    </source>
</evidence>
<evidence type="ECO:0000256" key="4">
    <source>
        <dbReference type="ARBA" id="ARBA00022516"/>
    </source>
</evidence>
<evidence type="ECO:0000313" key="18">
    <source>
        <dbReference type="Proteomes" id="UP000327044"/>
    </source>
</evidence>
<comment type="similarity">
    <text evidence="13">Belongs to the SERAC1 family.</text>
</comment>
<reference evidence="16" key="1">
    <citation type="journal article" date="2016" name="Sci. Rep.">
        <title>Molecular characterization of firefly nuptial gifts: a multi-omics approach sheds light on postcopulatory sexual selection.</title>
        <authorList>
            <person name="Al-Wathiqui N."/>
            <person name="Fallon T.R."/>
            <person name="South A."/>
            <person name="Weng J.K."/>
            <person name="Lewis S.M."/>
        </authorList>
    </citation>
    <scope>NUCLEOTIDE SEQUENCE</scope>
</reference>
<dbReference type="Gene3D" id="3.40.50.1820">
    <property type="entry name" value="alpha/beta hydrolase"/>
    <property type="match status" value="1"/>
</dbReference>
<evidence type="ECO:0000256" key="6">
    <source>
        <dbReference type="ARBA" id="ARBA00022824"/>
    </source>
</evidence>
<dbReference type="PANTHER" id="PTHR48182:SF2">
    <property type="entry name" value="PROTEIN SERAC1"/>
    <property type="match status" value="1"/>
</dbReference>
<evidence type="ECO:0000256" key="10">
    <source>
        <dbReference type="ARBA" id="ARBA00023136"/>
    </source>
</evidence>
<evidence type="ECO:0000256" key="3">
    <source>
        <dbReference type="ARBA" id="ARBA00004240"/>
    </source>
</evidence>
<organism evidence="16">
    <name type="scientific">Photinus pyralis</name>
    <name type="common">Common eastern firefly</name>
    <name type="synonym">Lampyris pyralis</name>
    <dbReference type="NCBI Taxonomy" id="7054"/>
    <lineage>
        <taxon>Eukaryota</taxon>
        <taxon>Metazoa</taxon>
        <taxon>Ecdysozoa</taxon>
        <taxon>Arthropoda</taxon>
        <taxon>Hexapoda</taxon>
        <taxon>Insecta</taxon>
        <taxon>Pterygota</taxon>
        <taxon>Neoptera</taxon>
        <taxon>Endopterygota</taxon>
        <taxon>Coleoptera</taxon>
        <taxon>Polyphaga</taxon>
        <taxon>Elateriformia</taxon>
        <taxon>Elateroidea</taxon>
        <taxon>Lampyridae</taxon>
        <taxon>Lampyrinae</taxon>
        <taxon>Photinus</taxon>
    </lineage>
</organism>
<dbReference type="SUPFAM" id="SSF48371">
    <property type="entry name" value="ARM repeat"/>
    <property type="match status" value="1"/>
</dbReference>
<dbReference type="EMBL" id="VVIM01002117">
    <property type="protein sequence ID" value="KAB0789985.1"/>
    <property type="molecule type" value="Genomic_DNA"/>
</dbReference>
<comment type="subcellular location">
    <subcellularLocation>
        <location evidence="3">Endoplasmic reticulum</location>
    </subcellularLocation>
    <subcellularLocation>
        <location evidence="1">Membrane</location>
        <topology evidence="1">Single-pass membrane protein</topology>
    </subcellularLocation>
    <subcellularLocation>
        <location evidence="2">Mitochondrion</location>
    </subcellularLocation>
</comment>
<dbReference type="GO" id="GO:0005739">
    <property type="term" value="C:mitochondrion"/>
    <property type="evidence" value="ECO:0007669"/>
    <property type="project" value="UniProtKB-SubCell"/>
</dbReference>
<evidence type="ECO:0000256" key="2">
    <source>
        <dbReference type="ARBA" id="ARBA00004173"/>
    </source>
</evidence>
<dbReference type="PANTHER" id="PTHR48182">
    <property type="entry name" value="PROTEIN SERAC1"/>
    <property type="match status" value="1"/>
</dbReference>
<keyword evidence="7" id="KW-1133">Transmembrane helix</keyword>
<keyword evidence="9" id="KW-0496">Mitochondrion</keyword>
<evidence type="ECO:0000313" key="17">
    <source>
        <dbReference type="EMBL" id="KAB0789985.1"/>
    </source>
</evidence>
<keyword evidence="5" id="KW-0812">Transmembrane</keyword>